<dbReference type="InterPro" id="IPR000858">
    <property type="entry name" value="S_locus_glycoprot_dom"/>
</dbReference>
<dbReference type="EMBL" id="CM009300">
    <property type="protein sequence ID" value="PNT11629.2"/>
    <property type="molecule type" value="Genomic_DNA"/>
</dbReference>
<reference evidence="17 18" key="1">
    <citation type="journal article" date="2006" name="Science">
        <title>The genome of black cottonwood, Populus trichocarpa (Torr. &amp; Gray).</title>
        <authorList>
            <person name="Tuskan G.A."/>
            <person name="Difazio S."/>
            <person name="Jansson S."/>
            <person name="Bohlmann J."/>
            <person name="Grigoriev I."/>
            <person name="Hellsten U."/>
            <person name="Putnam N."/>
            <person name="Ralph S."/>
            <person name="Rombauts S."/>
            <person name="Salamov A."/>
            <person name="Schein J."/>
            <person name="Sterck L."/>
            <person name="Aerts A."/>
            <person name="Bhalerao R.R."/>
            <person name="Bhalerao R.P."/>
            <person name="Blaudez D."/>
            <person name="Boerjan W."/>
            <person name="Brun A."/>
            <person name="Brunner A."/>
            <person name="Busov V."/>
            <person name="Campbell M."/>
            <person name="Carlson J."/>
            <person name="Chalot M."/>
            <person name="Chapman J."/>
            <person name="Chen G.L."/>
            <person name="Cooper D."/>
            <person name="Coutinho P.M."/>
            <person name="Couturier J."/>
            <person name="Covert S."/>
            <person name="Cronk Q."/>
            <person name="Cunningham R."/>
            <person name="Davis J."/>
            <person name="Degroeve S."/>
            <person name="Dejardin A."/>
            <person name="Depamphilis C."/>
            <person name="Detter J."/>
            <person name="Dirks B."/>
            <person name="Dubchak I."/>
            <person name="Duplessis S."/>
            <person name="Ehlting J."/>
            <person name="Ellis B."/>
            <person name="Gendler K."/>
            <person name="Goodstein D."/>
            <person name="Gribskov M."/>
            <person name="Grimwood J."/>
            <person name="Groover A."/>
            <person name="Gunter L."/>
            <person name="Hamberger B."/>
            <person name="Heinze B."/>
            <person name="Helariutta Y."/>
            <person name="Henrissat B."/>
            <person name="Holligan D."/>
            <person name="Holt R."/>
            <person name="Huang W."/>
            <person name="Islam-Faridi N."/>
            <person name="Jones S."/>
            <person name="Jones-Rhoades M."/>
            <person name="Jorgensen R."/>
            <person name="Joshi C."/>
            <person name="Kangasjarvi J."/>
            <person name="Karlsson J."/>
            <person name="Kelleher C."/>
            <person name="Kirkpatrick R."/>
            <person name="Kirst M."/>
            <person name="Kohler A."/>
            <person name="Kalluri U."/>
            <person name="Larimer F."/>
            <person name="Leebens-Mack J."/>
            <person name="Leple J.C."/>
            <person name="Locascio P."/>
            <person name="Lou Y."/>
            <person name="Lucas S."/>
            <person name="Martin F."/>
            <person name="Montanini B."/>
            <person name="Napoli C."/>
            <person name="Nelson D.R."/>
            <person name="Nelson C."/>
            <person name="Nieminen K."/>
            <person name="Nilsson O."/>
            <person name="Pereda V."/>
            <person name="Peter G."/>
            <person name="Philippe R."/>
            <person name="Pilate G."/>
            <person name="Poliakov A."/>
            <person name="Razumovskaya J."/>
            <person name="Richardson P."/>
            <person name="Rinaldi C."/>
            <person name="Ritland K."/>
            <person name="Rouze P."/>
            <person name="Ryaboy D."/>
            <person name="Schmutz J."/>
            <person name="Schrader J."/>
            <person name="Segerman B."/>
            <person name="Shin H."/>
            <person name="Siddiqui A."/>
            <person name="Sterky F."/>
            <person name="Terry A."/>
            <person name="Tsai C.J."/>
            <person name="Uberbacher E."/>
            <person name="Unneberg P."/>
            <person name="Vahala J."/>
            <person name="Wall K."/>
            <person name="Wessler S."/>
            <person name="Yang G."/>
            <person name="Yin T."/>
            <person name="Douglas C."/>
            <person name="Marra M."/>
            <person name="Sandberg G."/>
            <person name="Van de Peer Y."/>
            <person name="Rokhsar D."/>
        </authorList>
    </citation>
    <scope>NUCLEOTIDE SEQUENCE [LARGE SCALE GENOMIC DNA]</scope>
    <source>
        <strain evidence="18">cv. Nisqually</strain>
    </source>
</reference>
<evidence type="ECO:0000256" key="16">
    <source>
        <dbReference type="PIRNR" id="PIRNR000641"/>
    </source>
</evidence>
<dbReference type="InterPro" id="IPR000719">
    <property type="entry name" value="Prot_kinase_dom"/>
</dbReference>
<organism evidence="17 18">
    <name type="scientific">Populus trichocarpa</name>
    <name type="common">Western balsam poplar</name>
    <name type="synonym">Populus balsamifera subsp. trichocarpa</name>
    <dbReference type="NCBI Taxonomy" id="3694"/>
    <lineage>
        <taxon>Eukaryota</taxon>
        <taxon>Viridiplantae</taxon>
        <taxon>Streptophyta</taxon>
        <taxon>Embryophyta</taxon>
        <taxon>Tracheophyta</taxon>
        <taxon>Spermatophyta</taxon>
        <taxon>Magnoliopsida</taxon>
        <taxon>eudicotyledons</taxon>
        <taxon>Gunneridae</taxon>
        <taxon>Pentapetalae</taxon>
        <taxon>rosids</taxon>
        <taxon>fabids</taxon>
        <taxon>Malpighiales</taxon>
        <taxon>Salicaceae</taxon>
        <taxon>Saliceae</taxon>
        <taxon>Populus</taxon>
    </lineage>
</organism>
<dbReference type="CDD" id="cd00028">
    <property type="entry name" value="B_lectin"/>
    <property type="match status" value="1"/>
</dbReference>
<dbReference type="GO" id="GO:0006955">
    <property type="term" value="P:immune response"/>
    <property type="evidence" value="ECO:0000318"/>
    <property type="project" value="GO_Central"/>
</dbReference>
<keyword evidence="11" id="KW-0472">Membrane</keyword>
<dbReference type="InterPro" id="IPR011009">
    <property type="entry name" value="Kinase-like_dom_sf"/>
</dbReference>
<dbReference type="SUPFAM" id="SSF51110">
    <property type="entry name" value="alpha-D-mannose-specific plant lectins"/>
    <property type="match status" value="1"/>
</dbReference>
<dbReference type="Pfam" id="PF08276">
    <property type="entry name" value="PAN_2"/>
    <property type="match status" value="1"/>
</dbReference>
<evidence type="ECO:0000256" key="2">
    <source>
        <dbReference type="ARBA" id="ARBA00022475"/>
    </source>
</evidence>
<dbReference type="GO" id="GO:0005886">
    <property type="term" value="C:plasma membrane"/>
    <property type="evidence" value="ECO:0000318"/>
    <property type="project" value="GO_Central"/>
</dbReference>
<evidence type="ECO:0000256" key="5">
    <source>
        <dbReference type="ARBA" id="ARBA00022692"/>
    </source>
</evidence>
<keyword evidence="2" id="KW-1003">Cell membrane</keyword>
<dbReference type="InterPro" id="IPR036426">
    <property type="entry name" value="Bulb-type_lectin_dom_sf"/>
</dbReference>
<dbReference type="PROSITE" id="PS50948">
    <property type="entry name" value="PAN"/>
    <property type="match status" value="1"/>
</dbReference>
<dbReference type="PROSITE" id="PS50011">
    <property type="entry name" value="PROTEIN_KINASE_DOM"/>
    <property type="match status" value="1"/>
</dbReference>
<dbReference type="FunFam" id="2.90.10.10:FF:000005">
    <property type="entry name" value="G-type lectin S-receptor-like serine/threonine-protein kinase"/>
    <property type="match status" value="1"/>
</dbReference>
<keyword evidence="8 16" id="KW-0418">Kinase</keyword>
<dbReference type="GO" id="GO:0106310">
    <property type="term" value="F:protein serine kinase activity"/>
    <property type="evidence" value="ECO:0007669"/>
    <property type="project" value="RHEA"/>
</dbReference>
<dbReference type="GO" id="GO:0004674">
    <property type="term" value="F:protein serine/threonine kinase activity"/>
    <property type="evidence" value="ECO:0000318"/>
    <property type="project" value="GO_Central"/>
</dbReference>
<comment type="catalytic activity">
    <reaction evidence="15 16">
        <text>L-seryl-[protein] + ATP = O-phospho-L-seryl-[protein] + ADP + H(+)</text>
        <dbReference type="Rhea" id="RHEA:17989"/>
        <dbReference type="Rhea" id="RHEA-COMP:9863"/>
        <dbReference type="Rhea" id="RHEA-COMP:11604"/>
        <dbReference type="ChEBI" id="CHEBI:15378"/>
        <dbReference type="ChEBI" id="CHEBI:29999"/>
        <dbReference type="ChEBI" id="CHEBI:30616"/>
        <dbReference type="ChEBI" id="CHEBI:83421"/>
        <dbReference type="ChEBI" id="CHEBI:456216"/>
        <dbReference type="EC" id="2.7.11.1"/>
    </reaction>
</comment>
<comment type="catalytic activity">
    <reaction evidence="14 16">
        <text>L-threonyl-[protein] + ATP = O-phospho-L-threonyl-[protein] + ADP + H(+)</text>
        <dbReference type="Rhea" id="RHEA:46608"/>
        <dbReference type="Rhea" id="RHEA-COMP:11060"/>
        <dbReference type="Rhea" id="RHEA-COMP:11605"/>
        <dbReference type="ChEBI" id="CHEBI:15378"/>
        <dbReference type="ChEBI" id="CHEBI:30013"/>
        <dbReference type="ChEBI" id="CHEBI:30616"/>
        <dbReference type="ChEBI" id="CHEBI:61977"/>
        <dbReference type="ChEBI" id="CHEBI:456216"/>
        <dbReference type="EC" id="2.7.11.1"/>
    </reaction>
</comment>
<dbReference type="PROSITE" id="PS50927">
    <property type="entry name" value="BULB_LECTIN"/>
    <property type="match status" value="1"/>
</dbReference>
<dbReference type="PANTHER" id="PTHR27002:SF839">
    <property type="entry name" value="NON-SPECIFIC SERINE_THREONINE PROTEIN KINASE"/>
    <property type="match status" value="1"/>
</dbReference>
<evidence type="ECO:0000256" key="7">
    <source>
        <dbReference type="ARBA" id="ARBA00022741"/>
    </source>
</evidence>
<dbReference type="InterPro" id="IPR024171">
    <property type="entry name" value="SRK-like_kinase"/>
</dbReference>
<dbReference type="AlphaFoldDB" id="B9HYR9"/>
<dbReference type="InterPro" id="IPR001245">
    <property type="entry name" value="Ser-Thr/Tyr_kinase_cat_dom"/>
</dbReference>
<dbReference type="Pfam" id="PF00954">
    <property type="entry name" value="S_locus_glycop"/>
    <property type="match status" value="1"/>
</dbReference>
<evidence type="ECO:0000256" key="11">
    <source>
        <dbReference type="ARBA" id="ARBA00023136"/>
    </source>
</evidence>
<keyword evidence="4 16" id="KW-0808">Transferase</keyword>
<dbReference type="PROSITE" id="PS00108">
    <property type="entry name" value="PROTEIN_KINASE_ST"/>
    <property type="match status" value="1"/>
</dbReference>
<dbReference type="Pfam" id="PF11883">
    <property type="entry name" value="DUF3403"/>
    <property type="match status" value="1"/>
</dbReference>
<keyword evidence="6" id="KW-0732">Signal</keyword>
<dbReference type="CDD" id="cd14066">
    <property type="entry name" value="STKc_IRAK"/>
    <property type="match status" value="1"/>
</dbReference>
<dbReference type="EC" id="2.7.11.1" evidence="16"/>
<comment type="caution">
    <text evidence="17">The sequence shown here is derived from an EMBL/GenBank/DDBJ whole genome shotgun (WGS) entry which is preliminary data.</text>
</comment>
<dbReference type="GO" id="GO:0005524">
    <property type="term" value="F:ATP binding"/>
    <property type="evidence" value="ECO:0007669"/>
    <property type="project" value="UniProtKB-UniRule"/>
</dbReference>
<dbReference type="HOGENOM" id="CLU_000288_116_5_1"/>
<evidence type="ECO:0000256" key="12">
    <source>
        <dbReference type="ARBA" id="ARBA00023157"/>
    </source>
</evidence>
<keyword evidence="10" id="KW-1133">Transmembrane helix</keyword>
<comment type="similarity">
    <text evidence="16">Belongs to the protein kinase superfamily. Ser/Thr protein kinase family.</text>
</comment>
<keyword evidence="9 16" id="KW-0067">ATP-binding</keyword>
<keyword evidence="13" id="KW-0325">Glycoprotein</keyword>
<keyword evidence="5" id="KW-0812">Transmembrane</keyword>
<evidence type="ECO:0000256" key="9">
    <source>
        <dbReference type="ARBA" id="ARBA00022840"/>
    </source>
</evidence>
<dbReference type="SMART" id="SM00473">
    <property type="entry name" value="PAN_AP"/>
    <property type="match status" value="1"/>
</dbReference>
<dbReference type="InterPro" id="IPR003609">
    <property type="entry name" value="Pan_app"/>
</dbReference>
<keyword evidence="3 16" id="KW-0723">Serine/threonine-protein kinase</keyword>
<dbReference type="GO" id="GO:0048544">
    <property type="term" value="P:recognition of pollen"/>
    <property type="evidence" value="ECO:0007669"/>
    <property type="project" value="InterPro"/>
</dbReference>
<dbReference type="GO" id="GO:0007165">
    <property type="term" value="P:signal transduction"/>
    <property type="evidence" value="ECO:0000318"/>
    <property type="project" value="GO_Central"/>
</dbReference>
<evidence type="ECO:0000256" key="10">
    <source>
        <dbReference type="ARBA" id="ARBA00022989"/>
    </source>
</evidence>
<dbReference type="InterPro" id="IPR001480">
    <property type="entry name" value="Bulb-type_lectin_dom"/>
</dbReference>
<dbReference type="CDD" id="cd01098">
    <property type="entry name" value="PAN_AP_plant"/>
    <property type="match status" value="1"/>
</dbReference>
<protein>
    <recommendedName>
        <fullName evidence="16">Receptor-like serine/threonine-protein kinase</fullName>
        <ecNumber evidence="16">2.7.11.1</ecNumber>
    </recommendedName>
</protein>
<evidence type="ECO:0000256" key="6">
    <source>
        <dbReference type="ARBA" id="ARBA00022729"/>
    </source>
</evidence>
<evidence type="ECO:0000256" key="3">
    <source>
        <dbReference type="ARBA" id="ARBA00022527"/>
    </source>
</evidence>
<dbReference type="Pfam" id="PF01453">
    <property type="entry name" value="B_lectin"/>
    <property type="match status" value="1"/>
</dbReference>
<comment type="subcellular location">
    <subcellularLocation>
        <location evidence="1">Cell membrane</location>
        <topology evidence="1">Single-pass type I membrane protein</topology>
    </subcellularLocation>
</comment>
<keyword evidence="12" id="KW-1015">Disulfide bond</keyword>
<dbReference type="PIRSF" id="PIRSF000641">
    <property type="entry name" value="SRK"/>
    <property type="match status" value="1"/>
</dbReference>
<accession>B9HYR9</accession>
<dbReference type="SMART" id="SM00220">
    <property type="entry name" value="S_TKc"/>
    <property type="match status" value="1"/>
</dbReference>
<dbReference type="InParanoid" id="B9HYR9"/>
<dbReference type="PROSITE" id="PS00107">
    <property type="entry name" value="PROTEIN_KINASE_ATP"/>
    <property type="match status" value="1"/>
</dbReference>
<gene>
    <name evidence="17" type="ORF">POPTR_011G036612v4</name>
</gene>
<evidence type="ECO:0000256" key="4">
    <source>
        <dbReference type="ARBA" id="ARBA00022679"/>
    </source>
</evidence>
<proteinExistence type="inferred from homology"/>
<evidence type="ECO:0000256" key="1">
    <source>
        <dbReference type="ARBA" id="ARBA00004251"/>
    </source>
</evidence>
<sequence>MMAFVSIFLCYAFLSLWRSSIAIDTLSPNQILRDNGQTLVSIGESFELGFFSPWTSTHRFIGIWFKDVSPQTVVWVANKDSPLSDSSGVFRITATGNVLIFNNRSAVPIWSSNSSMTSYNPVLQLLDSGNLVVKDSRSGTYLWQSFDHPSDTIIPGMKLGLNLQTNQNWYMTSWKSLQDPSSGDFTYSVDVQGLAQLFLRRGSDIVYRSGPWDGIRFGGGPPLQENPVFKPIFVYNSSFIYYAFENNENATISRFVLNQSGLIEHLTWNQRRGEWVVIFTFPTDQCDGYEQCGPNGFCNLDNSLRCKCPAGFIPKVPQDWDNMDCSSGCVRRTPFNCSYDEGFRRFSRVKLPYTSTTLNNMTAKTLFECEEACLRNCSCTAYAKTAVSGCVFWFGDLIDIREYSEGGQDLFVRMSAADLVISYIIWKRTSKRRKDESQKRFQDENPKADEEDVGQLPLYDLDTIVSATDSFSFQNKIGEGGFGVVYKVTSYLIYLLVDINPDVLQGALPTGQAIAVKRLSKDSRQGLNEFKNEVIFISKLQHRNLVRLLGCCVHREERMLVYEYMSKRGLDLYLYNQTRGTSLDWQKRFNIIVGIARGLLYLHRASNFGLARTFGGDQNEESTKRVWNLEEESCLCAGHGSGIRVVTLILLKYAIDGLFSVKSDVFSYGVLILETVSAKKNRGFYHPEHDLNLQGHAWRLWNEGRPIELMDALMETRADTSELLRCIHVGLLCVQKRPEDRPTMPSVVLMLDSENPTLPQPKQPGFYSERYLTETDSSSTGTFRNTYTMMKDVTITTVQGR</sequence>
<keyword evidence="18" id="KW-1185">Reference proteome</keyword>
<dbReference type="Gene3D" id="1.10.510.10">
    <property type="entry name" value="Transferase(Phosphotransferase) domain 1"/>
    <property type="match status" value="1"/>
</dbReference>
<dbReference type="Pfam" id="PF07714">
    <property type="entry name" value="PK_Tyr_Ser-Thr"/>
    <property type="match status" value="1"/>
</dbReference>
<dbReference type="SUPFAM" id="SSF56112">
    <property type="entry name" value="Protein kinase-like (PK-like)"/>
    <property type="match status" value="1"/>
</dbReference>
<dbReference type="InterPro" id="IPR008271">
    <property type="entry name" value="Ser/Thr_kinase_AS"/>
</dbReference>
<dbReference type="SMART" id="SM00108">
    <property type="entry name" value="B_lectin"/>
    <property type="match status" value="1"/>
</dbReference>
<dbReference type="PANTHER" id="PTHR27002">
    <property type="entry name" value="RECEPTOR-LIKE SERINE/THREONINE-PROTEIN KINASE SD1-8"/>
    <property type="match status" value="1"/>
</dbReference>
<evidence type="ECO:0000313" key="18">
    <source>
        <dbReference type="Proteomes" id="UP000006729"/>
    </source>
</evidence>
<evidence type="ECO:0000256" key="8">
    <source>
        <dbReference type="ARBA" id="ARBA00022777"/>
    </source>
</evidence>
<dbReference type="Gene3D" id="3.30.200.20">
    <property type="entry name" value="Phosphorylase Kinase, domain 1"/>
    <property type="match status" value="1"/>
</dbReference>
<name>B9HYR9_POPTR</name>
<keyword evidence="7 16" id="KW-0547">Nucleotide-binding</keyword>
<evidence type="ECO:0000256" key="13">
    <source>
        <dbReference type="ARBA" id="ARBA00023180"/>
    </source>
</evidence>
<dbReference type="InterPro" id="IPR021820">
    <property type="entry name" value="S-locus_recpt_kinase_C"/>
</dbReference>
<dbReference type="Proteomes" id="UP000006729">
    <property type="component" value="Chromosome 11"/>
</dbReference>
<dbReference type="InterPro" id="IPR017441">
    <property type="entry name" value="Protein_kinase_ATP_BS"/>
</dbReference>
<dbReference type="FunFam" id="3.30.200.20:FF:000418">
    <property type="entry name" value="G-type lectin S-receptor-like serine/threonine-protein kinase"/>
    <property type="match status" value="1"/>
</dbReference>
<evidence type="ECO:0000256" key="14">
    <source>
        <dbReference type="ARBA" id="ARBA00047899"/>
    </source>
</evidence>
<dbReference type="ExpressionAtlas" id="B9HYR9">
    <property type="expression patterns" value="differential"/>
</dbReference>
<evidence type="ECO:0000256" key="15">
    <source>
        <dbReference type="ARBA" id="ARBA00048679"/>
    </source>
</evidence>
<evidence type="ECO:0000313" key="17">
    <source>
        <dbReference type="EMBL" id="PNT11629.2"/>
    </source>
</evidence>
<dbReference type="FunFam" id="1.10.510.10:FF:000060">
    <property type="entry name" value="G-type lectin S-receptor-like serine/threonine-protein kinase"/>
    <property type="match status" value="1"/>
</dbReference>
<dbReference type="Gene3D" id="2.90.10.10">
    <property type="entry name" value="Bulb-type lectin domain"/>
    <property type="match status" value="1"/>
</dbReference>